<keyword evidence="2" id="KW-0694">RNA-binding</keyword>
<comment type="caution">
    <text evidence="6">The sequence shown here is derived from an EMBL/GenBank/DDBJ whole genome shotgun (WGS) entry which is preliminary data.</text>
</comment>
<dbReference type="GO" id="GO:0005634">
    <property type="term" value="C:nucleus"/>
    <property type="evidence" value="ECO:0007669"/>
    <property type="project" value="TreeGrafter"/>
</dbReference>
<dbReference type="InterPro" id="IPR000504">
    <property type="entry name" value="RRM_dom"/>
</dbReference>
<protein>
    <recommendedName>
        <fullName evidence="8">Glycine-rich RNA-binding protein RZ1C</fullName>
    </recommendedName>
</protein>
<dbReference type="Gene3D" id="4.10.60.10">
    <property type="entry name" value="Zinc finger, CCHC-type"/>
    <property type="match status" value="1"/>
</dbReference>
<feature type="compositionally biased region" description="Basic and acidic residues" evidence="3">
    <location>
        <begin position="216"/>
        <end position="258"/>
    </location>
</feature>
<reference evidence="6" key="1">
    <citation type="submission" date="2022-08" db="EMBL/GenBank/DDBJ databases">
        <authorList>
            <person name="Gutierrez-Valencia J."/>
        </authorList>
    </citation>
    <scope>NUCLEOTIDE SEQUENCE</scope>
</reference>
<dbReference type="PROSITE" id="PS50158">
    <property type="entry name" value="ZF_CCHC"/>
    <property type="match status" value="1"/>
</dbReference>
<dbReference type="PROSITE" id="PS50102">
    <property type="entry name" value="RRM"/>
    <property type="match status" value="1"/>
</dbReference>
<feature type="compositionally biased region" description="Basic and acidic residues" evidence="3">
    <location>
        <begin position="311"/>
        <end position="322"/>
    </location>
</feature>
<dbReference type="InterPro" id="IPR036875">
    <property type="entry name" value="Znf_CCHC_sf"/>
</dbReference>
<dbReference type="GO" id="GO:0003729">
    <property type="term" value="F:mRNA binding"/>
    <property type="evidence" value="ECO:0007669"/>
    <property type="project" value="TreeGrafter"/>
</dbReference>
<keyword evidence="1" id="KW-0863">Zinc-finger</keyword>
<dbReference type="EMBL" id="CAMGYJ010000007">
    <property type="protein sequence ID" value="CAI0442581.1"/>
    <property type="molecule type" value="Genomic_DNA"/>
</dbReference>
<dbReference type="Pfam" id="PF00076">
    <property type="entry name" value="RRM_1"/>
    <property type="match status" value="2"/>
</dbReference>
<feature type="domain" description="RRM" evidence="4">
    <location>
        <begin position="13"/>
        <end position="133"/>
    </location>
</feature>
<dbReference type="InterPro" id="IPR001878">
    <property type="entry name" value="Znf_CCHC"/>
</dbReference>
<evidence type="ECO:0000259" key="4">
    <source>
        <dbReference type="PROSITE" id="PS50102"/>
    </source>
</evidence>
<evidence type="ECO:0000313" key="7">
    <source>
        <dbReference type="Proteomes" id="UP001154282"/>
    </source>
</evidence>
<evidence type="ECO:0000313" key="6">
    <source>
        <dbReference type="EMBL" id="CAI0442581.1"/>
    </source>
</evidence>
<gene>
    <name evidence="6" type="ORF">LITE_LOCUS27321</name>
</gene>
<name>A0AAV0M7T4_9ROSI</name>
<evidence type="ECO:0000259" key="5">
    <source>
        <dbReference type="PROSITE" id="PS50158"/>
    </source>
</evidence>
<dbReference type="SMART" id="SM00343">
    <property type="entry name" value="ZnF_C2HC"/>
    <property type="match status" value="1"/>
</dbReference>
<organism evidence="6 7">
    <name type="scientific">Linum tenue</name>
    <dbReference type="NCBI Taxonomy" id="586396"/>
    <lineage>
        <taxon>Eukaryota</taxon>
        <taxon>Viridiplantae</taxon>
        <taxon>Streptophyta</taxon>
        <taxon>Embryophyta</taxon>
        <taxon>Tracheophyta</taxon>
        <taxon>Spermatophyta</taxon>
        <taxon>Magnoliopsida</taxon>
        <taxon>eudicotyledons</taxon>
        <taxon>Gunneridae</taxon>
        <taxon>Pentapetalae</taxon>
        <taxon>rosids</taxon>
        <taxon>fabids</taxon>
        <taxon>Malpighiales</taxon>
        <taxon>Linaceae</taxon>
        <taxon>Linum</taxon>
    </lineage>
</organism>
<dbReference type="InterPro" id="IPR035979">
    <property type="entry name" value="RBD_domain_sf"/>
</dbReference>
<keyword evidence="7" id="KW-1185">Reference proteome</keyword>
<proteinExistence type="predicted"/>
<dbReference type="Gene3D" id="3.30.70.330">
    <property type="match status" value="1"/>
</dbReference>
<dbReference type="GO" id="GO:0008270">
    <property type="term" value="F:zinc ion binding"/>
    <property type="evidence" value="ECO:0007669"/>
    <property type="project" value="UniProtKB-KW"/>
</dbReference>
<feature type="domain" description="CCHC-type" evidence="5">
    <location>
        <begin position="179"/>
        <end position="194"/>
    </location>
</feature>
<dbReference type="SUPFAM" id="SSF54928">
    <property type="entry name" value="RNA-binding domain, RBD"/>
    <property type="match status" value="1"/>
</dbReference>
<feature type="compositionally biased region" description="Gly residues" evidence="3">
    <location>
        <begin position="143"/>
        <end position="170"/>
    </location>
</feature>
<feature type="region of interest" description="Disordered" evidence="3">
    <location>
        <begin position="123"/>
        <end position="170"/>
    </location>
</feature>
<evidence type="ECO:0008006" key="8">
    <source>
        <dbReference type="Google" id="ProtNLM"/>
    </source>
</evidence>
<evidence type="ECO:0000256" key="1">
    <source>
        <dbReference type="PROSITE-ProRule" id="PRU00047"/>
    </source>
</evidence>
<dbReference type="Pfam" id="PF00098">
    <property type="entry name" value="zf-CCHC"/>
    <property type="match status" value="1"/>
</dbReference>
<dbReference type="AlphaFoldDB" id="A0AAV0M7T4"/>
<dbReference type="Proteomes" id="UP001154282">
    <property type="component" value="Unassembled WGS sequence"/>
</dbReference>
<sequence>MLRASEMAAKEDYRIFVGGLGWDTSERQLESAFSRFGKIIDSQVPFPFFLILLILLCLIRSFEFGCCESELNESGNYAVYVLPCWIMVERDTGRPRGFGFITFADRRGMEDAIREMHGREFGDRPISVNKAQPKMGEDAEPGYRGGGYSDNRYKGGGYPSGGRGGRYGGGDRPVGQDECFKCGRPGHWARDCPSSGGRGGGGSAFPSRSRFGGPGADREDRFGERDRFIDDRYDGGRYADRDRFESRDRYGSRDRFAGDRYPPAGDRFVGDRYGGGSDRFGQNGYGKDSAYERDGGPRGGGDRYASAGPVRSERSYRDRPGPFDRPSSRGGRSFDRY</sequence>
<keyword evidence="1" id="KW-0479">Metal-binding</keyword>
<dbReference type="InterPro" id="IPR012677">
    <property type="entry name" value="Nucleotide-bd_a/b_plait_sf"/>
</dbReference>
<evidence type="ECO:0000256" key="2">
    <source>
        <dbReference type="PROSITE-ProRule" id="PRU00176"/>
    </source>
</evidence>
<dbReference type="SMART" id="SM00360">
    <property type="entry name" value="RRM"/>
    <property type="match status" value="1"/>
</dbReference>
<dbReference type="PANTHER" id="PTHR48031">
    <property type="entry name" value="SRA STEM-LOOP-INTERACTING RNA-BINDING PROTEIN, MITOCHONDRIAL"/>
    <property type="match status" value="1"/>
</dbReference>
<dbReference type="SUPFAM" id="SSF57756">
    <property type="entry name" value="Retrovirus zinc finger-like domains"/>
    <property type="match status" value="1"/>
</dbReference>
<feature type="region of interest" description="Disordered" evidence="3">
    <location>
        <begin position="193"/>
        <end position="337"/>
    </location>
</feature>
<dbReference type="PANTHER" id="PTHR48031:SF2">
    <property type="entry name" value="RNA-BINDING PROTEIN 4"/>
    <property type="match status" value="1"/>
</dbReference>
<keyword evidence="1" id="KW-0862">Zinc</keyword>
<accession>A0AAV0M7T4</accession>
<evidence type="ECO:0000256" key="3">
    <source>
        <dbReference type="SAM" id="MobiDB-lite"/>
    </source>
</evidence>